<dbReference type="AlphaFoldDB" id="A0A6A5V840"/>
<proteinExistence type="predicted"/>
<dbReference type="EMBL" id="ML976695">
    <property type="protein sequence ID" value="KAF1971186.1"/>
    <property type="molecule type" value="Genomic_DNA"/>
</dbReference>
<sequence>MAEQTSTALGISNPYNAANLLAHGLKCAPRISMSQVPTTEQLRKEACDLCLNSTKGRGFTINTHHGVVFKIHSIMLIGGPQELEKVAFPVSRSFPIPQYPAWG</sequence>
<accession>A0A6A5V840</accession>
<dbReference type="OrthoDB" id="3785924at2759"/>
<name>A0A6A5V840_9PLEO</name>
<organism evidence="1 2">
    <name type="scientific">Bimuria novae-zelandiae CBS 107.79</name>
    <dbReference type="NCBI Taxonomy" id="1447943"/>
    <lineage>
        <taxon>Eukaryota</taxon>
        <taxon>Fungi</taxon>
        <taxon>Dikarya</taxon>
        <taxon>Ascomycota</taxon>
        <taxon>Pezizomycotina</taxon>
        <taxon>Dothideomycetes</taxon>
        <taxon>Pleosporomycetidae</taxon>
        <taxon>Pleosporales</taxon>
        <taxon>Massarineae</taxon>
        <taxon>Didymosphaeriaceae</taxon>
        <taxon>Bimuria</taxon>
    </lineage>
</organism>
<protein>
    <submittedName>
        <fullName evidence="1">Uncharacterized protein</fullName>
    </submittedName>
</protein>
<dbReference type="Proteomes" id="UP000800036">
    <property type="component" value="Unassembled WGS sequence"/>
</dbReference>
<reference evidence="1" key="1">
    <citation type="journal article" date="2020" name="Stud. Mycol.">
        <title>101 Dothideomycetes genomes: a test case for predicting lifestyles and emergence of pathogens.</title>
        <authorList>
            <person name="Haridas S."/>
            <person name="Albert R."/>
            <person name="Binder M."/>
            <person name="Bloem J."/>
            <person name="Labutti K."/>
            <person name="Salamov A."/>
            <person name="Andreopoulos B."/>
            <person name="Baker S."/>
            <person name="Barry K."/>
            <person name="Bills G."/>
            <person name="Bluhm B."/>
            <person name="Cannon C."/>
            <person name="Castanera R."/>
            <person name="Culley D."/>
            <person name="Daum C."/>
            <person name="Ezra D."/>
            <person name="Gonzalez J."/>
            <person name="Henrissat B."/>
            <person name="Kuo A."/>
            <person name="Liang C."/>
            <person name="Lipzen A."/>
            <person name="Lutzoni F."/>
            <person name="Magnuson J."/>
            <person name="Mondo S."/>
            <person name="Nolan M."/>
            <person name="Ohm R."/>
            <person name="Pangilinan J."/>
            <person name="Park H.-J."/>
            <person name="Ramirez L."/>
            <person name="Alfaro M."/>
            <person name="Sun H."/>
            <person name="Tritt A."/>
            <person name="Yoshinaga Y."/>
            <person name="Zwiers L.-H."/>
            <person name="Turgeon B."/>
            <person name="Goodwin S."/>
            <person name="Spatafora J."/>
            <person name="Crous P."/>
            <person name="Grigoriev I."/>
        </authorList>
    </citation>
    <scope>NUCLEOTIDE SEQUENCE</scope>
    <source>
        <strain evidence="1">CBS 107.79</strain>
    </source>
</reference>
<keyword evidence="2" id="KW-1185">Reference proteome</keyword>
<evidence type="ECO:0000313" key="1">
    <source>
        <dbReference type="EMBL" id="KAF1971186.1"/>
    </source>
</evidence>
<gene>
    <name evidence="1" type="ORF">BU23DRAFT_195666</name>
</gene>
<evidence type="ECO:0000313" key="2">
    <source>
        <dbReference type="Proteomes" id="UP000800036"/>
    </source>
</evidence>